<sequence>MSAFTIRNAHDDDFDRIFELWLENQAMAIGQAIEQNQIAAFRAELLHTFSRSHSHYYVAVSDDNNIIGWQSLTPLFSNPVMDSHISQSSTYVDKAFFRLNIAHALFEHAYRAAKNSGISHIYGWVQPNNKAIHEIASHFKHYKHSVPGSSNGKVPEFNLYVVVVE</sequence>
<dbReference type="PROSITE" id="PS51186">
    <property type="entry name" value="GNAT"/>
    <property type="match status" value="1"/>
</dbReference>
<evidence type="ECO:0000313" key="3">
    <source>
        <dbReference type="Proteomes" id="UP000282184"/>
    </source>
</evidence>
<proteinExistence type="predicted"/>
<dbReference type="SUPFAM" id="SSF55729">
    <property type="entry name" value="Acyl-CoA N-acyltransferases (Nat)"/>
    <property type="match status" value="1"/>
</dbReference>
<dbReference type="OrthoDB" id="9799096at2"/>
<organism evidence="2 3">
    <name type="scientific">Hymenobacter gummosus</name>
    <dbReference type="NCBI Taxonomy" id="1776032"/>
    <lineage>
        <taxon>Bacteria</taxon>
        <taxon>Pseudomonadati</taxon>
        <taxon>Bacteroidota</taxon>
        <taxon>Cytophagia</taxon>
        <taxon>Cytophagales</taxon>
        <taxon>Hymenobacteraceae</taxon>
        <taxon>Hymenobacter</taxon>
    </lineage>
</organism>
<dbReference type="Pfam" id="PF00583">
    <property type="entry name" value="Acetyltransf_1"/>
    <property type="match status" value="1"/>
</dbReference>
<keyword evidence="2" id="KW-0808">Transferase</keyword>
<evidence type="ECO:0000259" key="1">
    <source>
        <dbReference type="PROSITE" id="PS51186"/>
    </source>
</evidence>
<keyword evidence="3" id="KW-1185">Reference proteome</keyword>
<gene>
    <name evidence="2" type="ORF">EJV47_05840</name>
</gene>
<dbReference type="EMBL" id="RXOF01000002">
    <property type="protein sequence ID" value="RTQ52531.1"/>
    <property type="molecule type" value="Genomic_DNA"/>
</dbReference>
<dbReference type="GO" id="GO:0016747">
    <property type="term" value="F:acyltransferase activity, transferring groups other than amino-acyl groups"/>
    <property type="evidence" value="ECO:0007669"/>
    <property type="project" value="InterPro"/>
</dbReference>
<name>A0A3S0H7X1_9BACT</name>
<dbReference type="Gene3D" id="3.40.630.30">
    <property type="match status" value="1"/>
</dbReference>
<comment type="caution">
    <text evidence="2">The sequence shown here is derived from an EMBL/GenBank/DDBJ whole genome shotgun (WGS) entry which is preliminary data.</text>
</comment>
<dbReference type="CDD" id="cd04301">
    <property type="entry name" value="NAT_SF"/>
    <property type="match status" value="1"/>
</dbReference>
<dbReference type="RefSeq" id="WP_126692187.1">
    <property type="nucleotide sequence ID" value="NZ_RXOF01000002.1"/>
</dbReference>
<dbReference type="Proteomes" id="UP000282184">
    <property type="component" value="Unassembled WGS sequence"/>
</dbReference>
<reference evidence="2 3" key="1">
    <citation type="submission" date="2018-12" db="EMBL/GenBank/DDBJ databases">
        <title>Hymenobacter gummosus sp. nov., isolated from a spring.</title>
        <authorList>
            <person name="Nie L."/>
        </authorList>
    </citation>
    <scope>NUCLEOTIDE SEQUENCE [LARGE SCALE GENOMIC DNA]</scope>
    <source>
        <strain evidence="2 3">KCTC 52166</strain>
    </source>
</reference>
<protein>
    <submittedName>
        <fullName evidence="2">GNAT family N-acetyltransferase</fullName>
    </submittedName>
</protein>
<accession>A0A3S0H7X1</accession>
<dbReference type="InterPro" id="IPR016181">
    <property type="entry name" value="Acyl_CoA_acyltransferase"/>
</dbReference>
<evidence type="ECO:0000313" key="2">
    <source>
        <dbReference type="EMBL" id="RTQ52531.1"/>
    </source>
</evidence>
<dbReference type="InterPro" id="IPR000182">
    <property type="entry name" value="GNAT_dom"/>
</dbReference>
<feature type="domain" description="N-acetyltransferase" evidence="1">
    <location>
        <begin position="4"/>
        <end position="160"/>
    </location>
</feature>
<dbReference type="AlphaFoldDB" id="A0A3S0H7X1"/>